<evidence type="ECO:0000256" key="5">
    <source>
        <dbReference type="ARBA" id="ARBA00022777"/>
    </source>
</evidence>
<dbReference type="Gene3D" id="1.10.287.130">
    <property type="match status" value="1"/>
</dbReference>
<dbReference type="Gene3D" id="3.40.50.2300">
    <property type="match status" value="1"/>
</dbReference>
<feature type="modified residue" description="4-aspartylphosphate" evidence="7">
    <location>
        <position position="682"/>
    </location>
</feature>
<protein>
    <recommendedName>
        <fullName evidence="3">histidine kinase</fullName>
        <ecNumber evidence="3">2.7.13.3</ecNumber>
    </recommendedName>
</protein>
<keyword evidence="5 11" id="KW-0418">Kinase</keyword>
<dbReference type="PANTHER" id="PTHR43547:SF2">
    <property type="entry name" value="HYBRID SIGNAL TRANSDUCTION HISTIDINE KINASE C"/>
    <property type="match status" value="1"/>
</dbReference>
<evidence type="ECO:0000259" key="10">
    <source>
        <dbReference type="PROSITE" id="PS50110"/>
    </source>
</evidence>
<reference evidence="12" key="1">
    <citation type="submission" date="2016-10" db="EMBL/GenBank/DDBJ databases">
        <authorList>
            <person name="Varghese N."/>
            <person name="Submissions S."/>
        </authorList>
    </citation>
    <scope>NUCLEOTIDE SEQUENCE [LARGE SCALE GENOMIC DNA]</scope>
    <source>
        <strain evidence="12">DSM 44526</strain>
    </source>
</reference>
<dbReference type="Proteomes" id="UP000198863">
    <property type="component" value="Unassembled WGS sequence"/>
</dbReference>
<dbReference type="SMART" id="SM00388">
    <property type="entry name" value="HisKA"/>
    <property type="match status" value="1"/>
</dbReference>
<dbReference type="InterPro" id="IPR005467">
    <property type="entry name" value="His_kinase_dom"/>
</dbReference>
<evidence type="ECO:0000313" key="12">
    <source>
        <dbReference type="Proteomes" id="UP000198863"/>
    </source>
</evidence>
<comment type="catalytic activity">
    <reaction evidence="1">
        <text>ATP + protein L-histidine = ADP + protein N-phospho-L-histidine.</text>
        <dbReference type="EC" id="2.7.13.3"/>
    </reaction>
</comment>
<dbReference type="SUPFAM" id="SSF52172">
    <property type="entry name" value="CheY-like"/>
    <property type="match status" value="1"/>
</dbReference>
<evidence type="ECO:0000256" key="7">
    <source>
        <dbReference type="PROSITE-ProRule" id="PRU00169"/>
    </source>
</evidence>
<dbReference type="SUPFAM" id="SSF55874">
    <property type="entry name" value="ATPase domain of HSP90 chaperone/DNA topoisomerase II/histidine kinase"/>
    <property type="match status" value="2"/>
</dbReference>
<keyword evidence="5 11" id="KW-0808">Transferase</keyword>
<evidence type="ECO:0000313" key="11">
    <source>
        <dbReference type="EMBL" id="SDH17899.1"/>
    </source>
</evidence>
<dbReference type="SUPFAM" id="SSF55781">
    <property type="entry name" value="GAF domain-like"/>
    <property type="match status" value="1"/>
</dbReference>
<dbReference type="AlphaFoldDB" id="A0A1G8AAI2"/>
<feature type="domain" description="Response regulatory" evidence="10">
    <location>
        <begin position="634"/>
        <end position="749"/>
    </location>
</feature>
<dbReference type="EMBL" id="FNCF01000011">
    <property type="protein sequence ID" value="SDH17899.1"/>
    <property type="molecule type" value="Genomic_DNA"/>
</dbReference>
<dbReference type="Pfam" id="PF00512">
    <property type="entry name" value="HisKA"/>
    <property type="match status" value="1"/>
</dbReference>
<dbReference type="PROSITE" id="PS50110">
    <property type="entry name" value="RESPONSE_REGULATORY"/>
    <property type="match status" value="1"/>
</dbReference>
<evidence type="ECO:0000256" key="8">
    <source>
        <dbReference type="SAM" id="MobiDB-lite"/>
    </source>
</evidence>
<keyword evidence="4 7" id="KW-0597">Phosphoprotein</keyword>
<dbReference type="InterPro" id="IPR003661">
    <property type="entry name" value="HisK_dim/P_dom"/>
</dbReference>
<dbReference type="GO" id="GO:0000155">
    <property type="term" value="F:phosphorelay sensor kinase activity"/>
    <property type="evidence" value="ECO:0007669"/>
    <property type="project" value="InterPro"/>
</dbReference>
<keyword evidence="6" id="KW-0902">Two-component regulatory system</keyword>
<evidence type="ECO:0000256" key="4">
    <source>
        <dbReference type="ARBA" id="ARBA00022553"/>
    </source>
</evidence>
<dbReference type="InterPro" id="IPR004358">
    <property type="entry name" value="Sig_transdc_His_kin-like_C"/>
</dbReference>
<dbReference type="SUPFAM" id="SSF47384">
    <property type="entry name" value="Homodimeric domain of signal transducing histidine kinase"/>
    <property type="match status" value="1"/>
</dbReference>
<feature type="domain" description="Histidine kinase" evidence="9">
    <location>
        <begin position="371"/>
        <end position="594"/>
    </location>
</feature>
<dbReference type="InterPro" id="IPR036890">
    <property type="entry name" value="HATPase_C_sf"/>
</dbReference>
<dbReference type="InterPro" id="IPR003594">
    <property type="entry name" value="HATPase_dom"/>
</dbReference>
<organism evidence="11 12">
    <name type="scientific">Klenkia brasiliensis</name>
    <dbReference type="NCBI Taxonomy" id="333142"/>
    <lineage>
        <taxon>Bacteria</taxon>
        <taxon>Bacillati</taxon>
        <taxon>Actinomycetota</taxon>
        <taxon>Actinomycetes</taxon>
        <taxon>Geodermatophilales</taxon>
        <taxon>Geodermatophilaceae</taxon>
        <taxon>Klenkia</taxon>
    </lineage>
</organism>
<dbReference type="SMART" id="SM00448">
    <property type="entry name" value="REC"/>
    <property type="match status" value="1"/>
</dbReference>
<dbReference type="InterPro" id="IPR011006">
    <property type="entry name" value="CheY-like_superfamily"/>
</dbReference>
<feature type="region of interest" description="Disordered" evidence="8">
    <location>
        <begin position="749"/>
        <end position="799"/>
    </location>
</feature>
<evidence type="ECO:0000259" key="9">
    <source>
        <dbReference type="PROSITE" id="PS50109"/>
    </source>
</evidence>
<dbReference type="GO" id="GO:0005886">
    <property type="term" value="C:plasma membrane"/>
    <property type="evidence" value="ECO:0007669"/>
    <property type="project" value="UniProtKB-SubCell"/>
</dbReference>
<dbReference type="SMART" id="SM00387">
    <property type="entry name" value="HATPase_c"/>
    <property type="match status" value="1"/>
</dbReference>
<dbReference type="Pfam" id="PF00072">
    <property type="entry name" value="Response_reg"/>
    <property type="match status" value="1"/>
</dbReference>
<dbReference type="Gene3D" id="3.30.565.10">
    <property type="entry name" value="Histidine kinase-like ATPase, C-terminal domain"/>
    <property type="match status" value="2"/>
</dbReference>
<dbReference type="InterPro" id="IPR001789">
    <property type="entry name" value="Sig_transdc_resp-reg_receiver"/>
</dbReference>
<feature type="region of interest" description="Disordered" evidence="8">
    <location>
        <begin position="1"/>
        <end position="29"/>
    </location>
</feature>
<dbReference type="PRINTS" id="PR00344">
    <property type="entry name" value="BCTRLSENSOR"/>
</dbReference>
<dbReference type="InterPro" id="IPR036097">
    <property type="entry name" value="HisK_dim/P_sf"/>
</dbReference>
<name>A0A1G8AAI2_9ACTN</name>
<dbReference type="CDD" id="cd16936">
    <property type="entry name" value="HATPase_RsbW-like"/>
    <property type="match status" value="1"/>
</dbReference>
<comment type="subcellular location">
    <subcellularLocation>
        <location evidence="2">Cell membrane</location>
    </subcellularLocation>
</comment>
<feature type="compositionally biased region" description="Basic residues" evidence="8">
    <location>
        <begin position="1"/>
        <end position="13"/>
    </location>
</feature>
<accession>A0A1G8AAI2</accession>
<dbReference type="Gene3D" id="3.30.450.20">
    <property type="entry name" value="PAS domain"/>
    <property type="match status" value="1"/>
</dbReference>
<dbReference type="EC" id="2.7.13.3" evidence="3"/>
<proteinExistence type="predicted"/>
<evidence type="ECO:0000256" key="6">
    <source>
        <dbReference type="ARBA" id="ARBA00023012"/>
    </source>
</evidence>
<dbReference type="Pfam" id="PF02518">
    <property type="entry name" value="HATPase_c"/>
    <property type="match status" value="1"/>
</dbReference>
<evidence type="ECO:0000256" key="2">
    <source>
        <dbReference type="ARBA" id="ARBA00004236"/>
    </source>
</evidence>
<dbReference type="CDD" id="cd00082">
    <property type="entry name" value="HisKA"/>
    <property type="match status" value="1"/>
</dbReference>
<dbReference type="PANTHER" id="PTHR43547">
    <property type="entry name" value="TWO-COMPONENT HISTIDINE KINASE"/>
    <property type="match status" value="1"/>
</dbReference>
<keyword evidence="12" id="KW-1185">Reference proteome</keyword>
<evidence type="ECO:0000256" key="3">
    <source>
        <dbReference type="ARBA" id="ARBA00012438"/>
    </source>
</evidence>
<dbReference type="PROSITE" id="PS50109">
    <property type="entry name" value="HIS_KIN"/>
    <property type="match status" value="1"/>
</dbReference>
<sequence length="921" mass="96978">MRTHVGGVRRRHARVQDGSAPPPAIDRGRAVAPDGVDARMLNDVPAPSSELFEGGGEAGRLMANTDWAATEVGAVEQWPASLRFAVRTVLVSRFPMVLTWGAGFLQFYNDAYAPLIGAKHPAIGEDIRDTLAEGWDALAGPVEHAMTAREASWLPRLPLLLERDGYREETYFTVSHAPAFGDDGSVAGMHAVCTEVTAEVVAERRQEVLRSLTAAGDELGDEEAVVARLCAALEVDVLDIPFAGVWLAQEGRLRRVATVGCPASALPPTATLADLPTDVSGLGLTGGRWDDPVRDAVVLPLHTPGAEGPAGALLLAVTPARRLDTDLRDHLSLVASQFTAALTVSQAFSAERRRAEALAELDRAKTAFFSDISHELRTPLTLLLGPLDDVLTDPATQLSAPVRDELAVALRNGRRLERLVDDVLDVVRLEAGAVALDPQPVDLAAYTAELTGVLRAAAERAGLALVVDCPPLPAAVVVDARVWEKIVLNLVANAVKYTFVGTIQVVLRATPQGAGALSVQLSVSDTGIGIPVEHHERVFDRFHRVLDAQARTREGSGIGLSLVRDLVQLQGGSVVVDSAPGSGSTFTVRVELPTADGQVGEPAPSAAARGTAAAWERDIAAPAAPERDGGGGGSVLVVDDNADMRDYLARLLSPRFAVTAAANGEQALAELAVAVPDVLVTDVMMPRVDGFDLLRRLRADPAVADVPVLVLTARAGQEAAVEMLEAGADDHLAKPFQSAELLARVTALASRSHRRPPAHGDDGSRPAPAGGVAVAPPARSVAVDPVGPVTGPTGDGTSHRAHWRLAAGERAPGQARAHLRRMLADAGVHPDQAYDLLVAIGEAVTNAVEHAQNPTEPVVDLLVEIDEECVVATVRDTGQWRERVASMDRGRGSTLMAAVGQVSVLPGAEGTTVVIRARLRR</sequence>
<gene>
    <name evidence="11" type="ORF">SAMN05660324_0080</name>
</gene>
<feature type="compositionally biased region" description="Low complexity" evidence="8">
    <location>
        <begin position="765"/>
        <end position="796"/>
    </location>
</feature>
<dbReference type="Pfam" id="PF13581">
    <property type="entry name" value="HATPase_c_2"/>
    <property type="match status" value="1"/>
</dbReference>
<evidence type="ECO:0000256" key="1">
    <source>
        <dbReference type="ARBA" id="ARBA00000085"/>
    </source>
</evidence>